<dbReference type="EMBL" id="BMAW01093686">
    <property type="protein sequence ID" value="GFS61668.1"/>
    <property type="molecule type" value="Genomic_DNA"/>
</dbReference>
<dbReference type="Proteomes" id="UP000887013">
    <property type="component" value="Unassembled WGS sequence"/>
</dbReference>
<evidence type="ECO:0000313" key="2">
    <source>
        <dbReference type="EMBL" id="GFS61668.1"/>
    </source>
</evidence>
<proteinExistence type="predicted"/>
<keyword evidence="1" id="KW-0732">Signal</keyword>
<feature type="signal peptide" evidence="1">
    <location>
        <begin position="1"/>
        <end position="21"/>
    </location>
</feature>
<gene>
    <name evidence="2" type="ORF">NPIL_4531</name>
</gene>
<sequence>MDIIMSAFLVLFMLTFALVSGTSNRTFSSFLFDITKETMDLFPSLRKMSRSDDEQKENVAATALKRLNNFFGNIKLAKI</sequence>
<keyword evidence="3" id="KW-1185">Reference proteome</keyword>
<feature type="chain" id="PRO_5036496055" evidence="1">
    <location>
        <begin position="22"/>
        <end position="79"/>
    </location>
</feature>
<accession>A0A8X6ML59</accession>
<dbReference type="OrthoDB" id="10387556at2759"/>
<organism evidence="2 3">
    <name type="scientific">Nephila pilipes</name>
    <name type="common">Giant wood spider</name>
    <name type="synonym">Nephila maculata</name>
    <dbReference type="NCBI Taxonomy" id="299642"/>
    <lineage>
        <taxon>Eukaryota</taxon>
        <taxon>Metazoa</taxon>
        <taxon>Ecdysozoa</taxon>
        <taxon>Arthropoda</taxon>
        <taxon>Chelicerata</taxon>
        <taxon>Arachnida</taxon>
        <taxon>Araneae</taxon>
        <taxon>Araneomorphae</taxon>
        <taxon>Entelegynae</taxon>
        <taxon>Araneoidea</taxon>
        <taxon>Nephilidae</taxon>
        <taxon>Nephila</taxon>
    </lineage>
</organism>
<evidence type="ECO:0000256" key="1">
    <source>
        <dbReference type="SAM" id="SignalP"/>
    </source>
</evidence>
<evidence type="ECO:0000313" key="3">
    <source>
        <dbReference type="Proteomes" id="UP000887013"/>
    </source>
</evidence>
<protein>
    <submittedName>
        <fullName evidence="2">Uncharacterized protein</fullName>
    </submittedName>
</protein>
<dbReference type="AlphaFoldDB" id="A0A8X6ML59"/>
<reference evidence="2" key="1">
    <citation type="submission" date="2020-08" db="EMBL/GenBank/DDBJ databases">
        <title>Multicomponent nature underlies the extraordinary mechanical properties of spider dragline silk.</title>
        <authorList>
            <person name="Kono N."/>
            <person name="Nakamura H."/>
            <person name="Mori M."/>
            <person name="Yoshida Y."/>
            <person name="Ohtoshi R."/>
            <person name="Malay A.D."/>
            <person name="Moran D.A.P."/>
            <person name="Tomita M."/>
            <person name="Numata K."/>
            <person name="Arakawa K."/>
        </authorList>
    </citation>
    <scope>NUCLEOTIDE SEQUENCE</scope>
</reference>
<comment type="caution">
    <text evidence="2">The sequence shown here is derived from an EMBL/GenBank/DDBJ whole genome shotgun (WGS) entry which is preliminary data.</text>
</comment>
<name>A0A8X6ML59_NEPPI</name>